<comment type="caution">
    <text evidence="5">The sequence shown here is derived from an EMBL/GenBank/DDBJ whole genome shotgun (WGS) entry which is preliminary data.</text>
</comment>
<feature type="transmembrane region" description="Helical" evidence="2">
    <location>
        <begin position="430"/>
        <end position="452"/>
    </location>
</feature>
<feature type="domain" description="Htaa" evidence="4">
    <location>
        <begin position="38"/>
        <end position="198"/>
    </location>
</feature>
<keyword evidence="2" id="KW-1133">Transmembrane helix</keyword>
<keyword evidence="6" id="KW-1185">Reference proteome</keyword>
<evidence type="ECO:0000256" key="1">
    <source>
        <dbReference type="SAM" id="MobiDB-lite"/>
    </source>
</evidence>
<dbReference type="Proteomes" id="UP000481583">
    <property type="component" value="Unassembled WGS sequence"/>
</dbReference>
<name>A0A6G4TXT9_9ACTN</name>
<dbReference type="Pfam" id="PF04213">
    <property type="entry name" value="HtaA"/>
    <property type="match status" value="2"/>
</dbReference>
<protein>
    <submittedName>
        <fullName evidence="5">Htaa domain protein</fullName>
    </submittedName>
</protein>
<keyword evidence="3" id="KW-0732">Signal</keyword>
<feature type="signal peptide" evidence="3">
    <location>
        <begin position="1"/>
        <end position="30"/>
    </location>
</feature>
<keyword evidence="2" id="KW-0472">Membrane</keyword>
<evidence type="ECO:0000256" key="3">
    <source>
        <dbReference type="SAM" id="SignalP"/>
    </source>
</evidence>
<dbReference type="InterPro" id="IPR007331">
    <property type="entry name" value="Htaa"/>
</dbReference>
<evidence type="ECO:0000313" key="6">
    <source>
        <dbReference type="Proteomes" id="UP000481583"/>
    </source>
</evidence>
<dbReference type="EMBL" id="JAAKZV010000030">
    <property type="protein sequence ID" value="NGN64266.1"/>
    <property type="molecule type" value="Genomic_DNA"/>
</dbReference>
<accession>A0A6G4TXT9</accession>
<keyword evidence="2" id="KW-0812">Transmembrane</keyword>
<organism evidence="5 6">
    <name type="scientific">Streptomyces coryli</name>
    <dbReference type="NCBI Taxonomy" id="1128680"/>
    <lineage>
        <taxon>Bacteria</taxon>
        <taxon>Bacillati</taxon>
        <taxon>Actinomycetota</taxon>
        <taxon>Actinomycetes</taxon>
        <taxon>Kitasatosporales</taxon>
        <taxon>Streptomycetaceae</taxon>
        <taxon>Streptomyces</taxon>
    </lineage>
</organism>
<feature type="region of interest" description="Disordered" evidence="1">
    <location>
        <begin position="203"/>
        <end position="233"/>
    </location>
</feature>
<feature type="domain" description="Htaa" evidence="4">
    <location>
        <begin position="234"/>
        <end position="384"/>
    </location>
</feature>
<evidence type="ECO:0000259" key="4">
    <source>
        <dbReference type="Pfam" id="PF04213"/>
    </source>
</evidence>
<evidence type="ECO:0000313" key="5">
    <source>
        <dbReference type="EMBL" id="NGN64266.1"/>
    </source>
</evidence>
<feature type="compositionally biased region" description="Basic and acidic residues" evidence="1">
    <location>
        <begin position="219"/>
        <end position="233"/>
    </location>
</feature>
<gene>
    <name evidence="5" type="ORF">G5C51_10170</name>
</gene>
<proteinExistence type="predicted"/>
<feature type="chain" id="PRO_5026330642" evidence="3">
    <location>
        <begin position="31"/>
        <end position="470"/>
    </location>
</feature>
<reference evidence="5 6" key="1">
    <citation type="submission" date="2020-02" db="EMBL/GenBank/DDBJ databases">
        <title>Whole-genome analyses of novel actinobacteria.</title>
        <authorList>
            <person name="Sahin N."/>
        </authorList>
    </citation>
    <scope>NUCLEOTIDE SEQUENCE [LARGE SCALE GENOMIC DNA]</scope>
    <source>
        <strain evidence="5 6">A7024</strain>
    </source>
</reference>
<evidence type="ECO:0000256" key="2">
    <source>
        <dbReference type="SAM" id="Phobius"/>
    </source>
</evidence>
<dbReference type="AlphaFoldDB" id="A0A6G4TXT9"/>
<sequence>MPRRSLPAYLATALAALLFAGLLPKSTAHAEARTVSGGRLDWGIKSSFLAYVTGPIAQGKWTLLDNAASGFRFHSATGSYDPGTGALTAAFTGGVHFTGHKEGGSYRLDMTLRRFTVKIAGGKGTLHADVTSKDRDSGQVSSQSQVALANLGVSGVNMRGGGTPIALNRVPATLTAAGEKAFGGYYPAGTALDPVSLSVDVKAAAKKPKSPSAKPSSSSDDKDDKPAADGKLRDGAVDWGVRRTFREYVTGPVAKGKWAVSNGAKDGGALFRFGAGTGTYDAKKQRLDADFSGKLRFTGKDLDLVLSGVGVEVAKGKGTLSADVTSAGGKTDQGVPLVTFDAGELKPKDGLVAVADAKTRLTKDGSKAFGGMYPAGTEMDPVSVAAALDKDAELPALPDLGSDAAPSAAAETKAAVAAETEPAGSSGSNALPLSLGGAALLLAAAGAGAYAVRRRKAAAGGASETSTPTD</sequence>
<dbReference type="RefSeq" id="WP_165235257.1">
    <property type="nucleotide sequence ID" value="NZ_JAAKZV010000030.1"/>
</dbReference>